<comment type="caution">
    <text evidence="1">The sequence shown here is derived from an EMBL/GenBank/DDBJ whole genome shotgun (WGS) entry which is preliminary data.</text>
</comment>
<organism evidence="1 2">
    <name type="scientific">Paraburkholderia lacunae</name>
    <dbReference type="NCBI Taxonomy" id="2211104"/>
    <lineage>
        <taxon>Bacteria</taxon>
        <taxon>Pseudomonadati</taxon>
        <taxon>Pseudomonadota</taxon>
        <taxon>Betaproteobacteria</taxon>
        <taxon>Burkholderiales</taxon>
        <taxon>Burkholderiaceae</taxon>
        <taxon>Paraburkholderia</taxon>
    </lineage>
</organism>
<sequence length="69" mass="7713">MSVNSQRRTNERGAAEKKRHGILNCTPNRWTGVQLCGVSSCRGVFFCCWLREAASLQQKPAPRAGCYEP</sequence>
<proteinExistence type="predicted"/>
<dbReference type="EMBL" id="QHKS01000001">
    <property type="protein sequence ID" value="RDK04561.1"/>
    <property type="molecule type" value="Genomic_DNA"/>
</dbReference>
<name>A0A370NG32_9BURK</name>
<dbReference type="SUPFAM" id="SSF103565">
    <property type="entry name" value="Bubble protein"/>
    <property type="match status" value="1"/>
</dbReference>
<reference evidence="2" key="1">
    <citation type="submission" date="2018-05" db="EMBL/GenBank/DDBJ databases">
        <authorList>
            <person name="Feng T."/>
        </authorList>
    </citation>
    <scope>NUCLEOTIDE SEQUENCE [LARGE SCALE GENOMIC DNA]</scope>
    <source>
        <strain evidence="2">S27</strain>
    </source>
</reference>
<keyword evidence="2" id="KW-1185">Reference proteome</keyword>
<gene>
    <name evidence="1" type="ORF">DLM46_01440</name>
</gene>
<accession>A0A370NG32</accession>
<protein>
    <submittedName>
        <fullName evidence="1">Uncharacterized protein</fullName>
    </submittedName>
</protein>
<evidence type="ECO:0000313" key="2">
    <source>
        <dbReference type="Proteomes" id="UP000254875"/>
    </source>
</evidence>
<dbReference type="AlphaFoldDB" id="A0A370NG32"/>
<dbReference type="InterPro" id="IPR036334">
    <property type="entry name" value="Bubble_sf"/>
</dbReference>
<dbReference type="Proteomes" id="UP000254875">
    <property type="component" value="Unassembled WGS sequence"/>
</dbReference>
<evidence type="ECO:0000313" key="1">
    <source>
        <dbReference type="EMBL" id="RDK04561.1"/>
    </source>
</evidence>